<dbReference type="AlphaFoldDB" id="A0A0F8YG96"/>
<protein>
    <recommendedName>
        <fullName evidence="2">Sortilin N-terminal domain-containing protein</fullName>
    </recommendedName>
</protein>
<dbReference type="Gene3D" id="2.130.10.10">
    <property type="entry name" value="YVTN repeat-like/Quinoprotein amine dehydrogenase"/>
    <property type="match status" value="1"/>
</dbReference>
<reference evidence="1" key="1">
    <citation type="journal article" date="2015" name="Nature">
        <title>Complex archaea that bridge the gap between prokaryotes and eukaryotes.</title>
        <authorList>
            <person name="Spang A."/>
            <person name="Saw J.H."/>
            <person name="Jorgensen S.L."/>
            <person name="Zaremba-Niedzwiedzka K."/>
            <person name="Martijn J."/>
            <person name="Lind A.E."/>
            <person name="van Eijk R."/>
            <person name="Schleper C."/>
            <person name="Guy L."/>
            <person name="Ettema T.J."/>
        </authorList>
    </citation>
    <scope>NUCLEOTIDE SEQUENCE</scope>
</reference>
<proteinExistence type="predicted"/>
<dbReference type="EMBL" id="LAZR01057116">
    <property type="protein sequence ID" value="KKK72720.1"/>
    <property type="molecule type" value="Genomic_DNA"/>
</dbReference>
<accession>A0A0F8YG96</accession>
<evidence type="ECO:0008006" key="2">
    <source>
        <dbReference type="Google" id="ProtNLM"/>
    </source>
</evidence>
<sequence length="148" mass="16046">GGTPVTANAGLSGGDLNVSMGRLNPNFAHLPSGQQHYWFACDTGVIFSVDGAATWNKIAKATLGNPTNTAGDGSPPDTDDLDEISIAFDPQDVRRVYVLRVTDSTWNASFDPRAFLYFTDDYGSTWLSFGIGIQWQQLKKLIMIVVLS</sequence>
<gene>
    <name evidence="1" type="ORF">LCGC14_2901040</name>
</gene>
<dbReference type="InterPro" id="IPR015943">
    <property type="entry name" value="WD40/YVTN_repeat-like_dom_sf"/>
</dbReference>
<comment type="caution">
    <text evidence="1">The sequence shown here is derived from an EMBL/GenBank/DDBJ whole genome shotgun (WGS) entry which is preliminary data.</text>
</comment>
<evidence type="ECO:0000313" key="1">
    <source>
        <dbReference type="EMBL" id="KKK72720.1"/>
    </source>
</evidence>
<dbReference type="SUPFAM" id="SSF110296">
    <property type="entry name" value="Oligoxyloglucan reducing end-specific cellobiohydrolase"/>
    <property type="match status" value="1"/>
</dbReference>
<organism evidence="1">
    <name type="scientific">marine sediment metagenome</name>
    <dbReference type="NCBI Taxonomy" id="412755"/>
    <lineage>
        <taxon>unclassified sequences</taxon>
        <taxon>metagenomes</taxon>
        <taxon>ecological metagenomes</taxon>
    </lineage>
</organism>
<name>A0A0F8YG96_9ZZZZ</name>
<feature type="non-terminal residue" evidence="1">
    <location>
        <position position="1"/>
    </location>
</feature>